<keyword evidence="8" id="KW-1185">Reference proteome</keyword>
<name>A0A834P3Q2_VESPE</name>
<dbReference type="InterPro" id="IPR031756">
    <property type="entry name" value="BGBP_N"/>
</dbReference>
<dbReference type="GO" id="GO:0045087">
    <property type="term" value="P:innate immune response"/>
    <property type="evidence" value="ECO:0007669"/>
    <property type="project" value="UniProtKB-KW"/>
</dbReference>
<dbReference type="Pfam" id="PF15886">
    <property type="entry name" value="CBM39"/>
    <property type="match status" value="1"/>
</dbReference>
<evidence type="ECO:0000256" key="4">
    <source>
        <dbReference type="SAM" id="Phobius"/>
    </source>
</evidence>
<proteinExistence type="inferred from homology"/>
<dbReference type="PROSITE" id="PS51969">
    <property type="entry name" value="CBM39"/>
    <property type="match status" value="1"/>
</dbReference>
<dbReference type="InterPro" id="IPR050546">
    <property type="entry name" value="Glycosyl_Hydrlase_16"/>
</dbReference>
<evidence type="ECO:0000259" key="5">
    <source>
        <dbReference type="PROSITE" id="PS51762"/>
    </source>
</evidence>
<keyword evidence="3" id="KW-0391">Immunity</keyword>
<dbReference type="Proteomes" id="UP000600918">
    <property type="component" value="Unassembled WGS sequence"/>
</dbReference>
<evidence type="ECO:0000313" key="8">
    <source>
        <dbReference type="Proteomes" id="UP000600918"/>
    </source>
</evidence>
<organism evidence="7 8">
    <name type="scientific">Vespula pensylvanica</name>
    <name type="common">Western yellow jacket</name>
    <name type="synonym">Wasp</name>
    <dbReference type="NCBI Taxonomy" id="30213"/>
    <lineage>
        <taxon>Eukaryota</taxon>
        <taxon>Metazoa</taxon>
        <taxon>Ecdysozoa</taxon>
        <taxon>Arthropoda</taxon>
        <taxon>Hexapoda</taxon>
        <taxon>Insecta</taxon>
        <taxon>Pterygota</taxon>
        <taxon>Neoptera</taxon>
        <taxon>Endopterygota</taxon>
        <taxon>Hymenoptera</taxon>
        <taxon>Apocrita</taxon>
        <taxon>Aculeata</taxon>
        <taxon>Vespoidea</taxon>
        <taxon>Vespidae</taxon>
        <taxon>Vespinae</taxon>
        <taxon>Vespula</taxon>
    </lineage>
</organism>
<dbReference type="GO" id="GO:0004553">
    <property type="term" value="F:hydrolase activity, hydrolyzing O-glycosyl compounds"/>
    <property type="evidence" value="ECO:0007669"/>
    <property type="project" value="InterPro"/>
</dbReference>
<keyword evidence="4" id="KW-0472">Membrane</keyword>
<evidence type="ECO:0000313" key="7">
    <source>
        <dbReference type="EMBL" id="KAF7427180.1"/>
    </source>
</evidence>
<dbReference type="InterPro" id="IPR043030">
    <property type="entry name" value="BGBP_N_sf"/>
</dbReference>
<keyword evidence="2" id="KW-0399">Innate immunity</keyword>
<keyword evidence="4" id="KW-0812">Transmembrane</keyword>
<reference evidence="7" key="1">
    <citation type="journal article" date="2020" name="G3 (Bethesda)">
        <title>High-Quality Assemblies for Three Invasive Social Wasps from the &lt;i&gt;Vespula&lt;/i&gt; Genus.</title>
        <authorList>
            <person name="Harrop T.W.R."/>
            <person name="Guhlin J."/>
            <person name="McLaughlin G.M."/>
            <person name="Permina E."/>
            <person name="Stockwell P."/>
            <person name="Gilligan J."/>
            <person name="Le Lec M.F."/>
            <person name="Gruber M.A.M."/>
            <person name="Quinn O."/>
            <person name="Lovegrove M."/>
            <person name="Duncan E.J."/>
            <person name="Remnant E.J."/>
            <person name="Van Eeckhoven J."/>
            <person name="Graham B."/>
            <person name="Knapp R.A."/>
            <person name="Langford K.W."/>
            <person name="Kronenberg Z."/>
            <person name="Press M.O."/>
            <person name="Eacker S.M."/>
            <person name="Wilson-Rankin E.E."/>
            <person name="Purcell J."/>
            <person name="Lester P.J."/>
            <person name="Dearden P.K."/>
        </authorList>
    </citation>
    <scope>NUCLEOTIDE SEQUENCE</scope>
    <source>
        <strain evidence="7">Volc-1</strain>
    </source>
</reference>
<dbReference type="InterPro" id="IPR000757">
    <property type="entry name" value="Beta-glucanase-like"/>
</dbReference>
<protein>
    <submittedName>
        <fullName evidence="7">Uncharacterized protein</fullName>
    </submittedName>
</protein>
<feature type="domain" description="CBM39" evidence="6">
    <location>
        <begin position="32"/>
        <end position="132"/>
    </location>
</feature>
<comment type="caution">
    <text evidence="7">The sequence shown here is derived from an EMBL/GenBank/DDBJ whole genome shotgun (WGS) entry which is preliminary data.</text>
</comment>
<comment type="similarity">
    <text evidence="1">Belongs to the insect beta-1,3-glucan binding protein family.</text>
</comment>
<dbReference type="PANTHER" id="PTHR10963">
    <property type="entry name" value="GLYCOSYL HYDROLASE-RELATED"/>
    <property type="match status" value="1"/>
</dbReference>
<dbReference type="AlphaFoldDB" id="A0A834P3Q2"/>
<accession>A0A834P3Q2</accession>
<feature type="domain" description="GH16" evidence="5">
    <location>
        <begin position="136"/>
        <end position="477"/>
    </location>
</feature>
<sequence length="649" mass="73899">MCLKKICQVSPLILVQLNVIITVILIVSVKAYTIPEPLFEVLGSKGLRISIEDAPGLQYFTFHGNLNKAIYSGDPGELFGDVFRAKNGRWTLEKANVFLQEGDVVNYWIYVQVNNTNSIKENQRYVVGANSKKSTTASPVIVNPSTTKDQLIFSEDFNNLDESLWSRDIKMPLEPDYEFCVYHNDNHQKLVEIDNGILRINPIILEDSYGENITSYGTLQLADCTSNVPQECFRNALSYSILPPVISARFNTKNRFAFKYGKIEIRAKFPEGDWLYPELWLEPLYSLYGPNYASGRVLLGFARGNDNLVDAENLEKIYDARKLEFGLRSGSPTIYEDIIQKTVDRDSKWNKDFHVYTTIWDANGFKFLADGEEIGRLLPTVNGWLHNNNSNVHGMTKIAPFDQEFYISIGIGVGGLRVFPDKTISSGYKKPWKNVGAKPMLQFWHSRSQWLPSWRRDNSKKRALEIDYVKVWSLVFAINSNNKISTNVESGLKLAYATPSSFLSSLIMASNLFAYTLSSCLTELVQYRCIASAELIKMHVPERSTTRSISSNIEKHDINETSTIQRNDKRIKSRGDDRQYFISTNFKDTPLKTVNIQAVQKDKPLIFQKKYQLPELQHNVPSKAPEISTNVITIKSSPEKDIFLSINNM</sequence>
<dbReference type="PANTHER" id="PTHR10963:SF60">
    <property type="entry name" value="GRAM-NEGATIVE BACTERIA-BINDING PROTEIN 1-RELATED"/>
    <property type="match status" value="1"/>
</dbReference>
<evidence type="ECO:0000256" key="3">
    <source>
        <dbReference type="ARBA" id="ARBA00022859"/>
    </source>
</evidence>
<gene>
    <name evidence="7" type="ORF">H0235_006874</name>
</gene>
<dbReference type="GO" id="GO:0030246">
    <property type="term" value="F:carbohydrate binding"/>
    <property type="evidence" value="ECO:0007669"/>
    <property type="project" value="InterPro"/>
</dbReference>
<dbReference type="SUPFAM" id="SSF49899">
    <property type="entry name" value="Concanavalin A-like lectins/glucanases"/>
    <property type="match status" value="1"/>
</dbReference>
<dbReference type="PROSITE" id="PS51762">
    <property type="entry name" value="GH16_2"/>
    <property type="match status" value="1"/>
</dbReference>
<dbReference type="Gene3D" id="2.60.120.200">
    <property type="match status" value="1"/>
</dbReference>
<evidence type="ECO:0000256" key="1">
    <source>
        <dbReference type="ARBA" id="ARBA00008781"/>
    </source>
</evidence>
<evidence type="ECO:0000259" key="6">
    <source>
        <dbReference type="PROSITE" id="PS51969"/>
    </source>
</evidence>
<dbReference type="EMBL" id="JACSDY010000005">
    <property type="protein sequence ID" value="KAF7427180.1"/>
    <property type="molecule type" value="Genomic_DNA"/>
</dbReference>
<keyword evidence="4" id="KW-1133">Transmembrane helix</keyword>
<dbReference type="GO" id="GO:0005975">
    <property type="term" value="P:carbohydrate metabolic process"/>
    <property type="evidence" value="ECO:0007669"/>
    <property type="project" value="InterPro"/>
</dbReference>
<dbReference type="InterPro" id="IPR013320">
    <property type="entry name" value="ConA-like_dom_sf"/>
</dbReference>
<dbReference type="Gene3D" id="2.60.40.2140">
    <property type="entry name" value="Beta-1,3-glucan-recognition protein, N-terminal domain"/>
    <property type="match status" value="1"/>
</dbReference>
<feature type="transmembrane region" description="Helical" evidence="4">
    <location>
        <begin position="12"/>
        <end position="32"/>
    </location>
</feature>
<evidence type="ECO:0000256" key="2">
    <source>
        <dbReference type="ARBA" id="ARBA00022588"/>
    </source>
</evidence>